<name>A0A2S5A846_9SPHI</name>
<evidence type="ECO:0000259" key="5">
    <source>
        <dbReference type="PROSITE" id="PS50850"/>
    </source>
</evidence>
<dbReference type="OrthoDB" id="9815356at2"/>
<organism evidence="6 7">
    <name type="scientific">Solitalea longa</name>
    <dbReference type="NCBI Taxonomy" id="2079460"/>
    <lineage>
        <taxon>Bacteria</taxon>
        <taxon>Pseudomonadati</taxon>
        <taxon>Bacteroidota</taxon>
        <taxon>Sphingobacteriia</taxon>
        <taxon>Sphingobacteriales</taxon>
        <taxon>Sphingobacteriaceae</taxon>
        <taxon>Solitalea</taxon>
    </lineage>
</organism>
<feature type="transmembrane region" description="Helical" evidence="4">
    <location>
        <begin position="76"/>
        <end position="98"/>
    </location>
</feature>
<evidence type="ECO:0000256" key="2">
    <source>
        <dbReference type="ARBA" id="ARBA00022989"/>
    </source>
</evidence>
<dbReference type="CDD" id="cd17324">
    <property type="entry name" value="MFS_NepI_like"/>
    <property type="match status" value="1"/>
</dbReference>
<feature type="transmembrane region" description="Helical" evidence="4">
    <location>
        <begin position="275"/>
        <end position="292"/>
    </location>
</feature>
<dbReference type="RefSeq" id="WP_103787779.1">
    <property type="nucleotide sequence ID" value="NZ_PQVF01000002.1"/>
</dbReference>
<sequence length="396" mass="43395">MTQYLNRAQVLFMAFATGLIVANIYYSQPLVVLISKEFHVSESNAGQINFYAQLGYALGLFFCTPLGDKIERKKQIIIMTLASAVALIGAAVTQNIFILKIAGLLIGFTSMVPQLIIPMAANLTLPEQRGRIIGTIMSGLLIGILLSRTLSGFVGDLWGWRAMFYIAAAICFVLAIIMFFVFPVSQPGFQGSYAQLMRSLIYLIKEQPVLREATALNALTFASFGMFWTTMVLLLSASPFHFNANTIGLFGLAAGMGALMAPLIGKIADKRNPRITIGFGLVFIMFSFVLLYCSRTSIIGLVLGIVLLDMSMQSIHVSNQTRIYALIPEARNRINTVFMTGSFIGTALGSAIGLSIWDDYQWLGVCSIGVIFSLISIIIYAFTYPSKRNLARSITQ</sequence>
<feature type="domain" description="Major facilitator superfamily (MFS) profile" evidence="5">
    <location>
        <begin position="6"/>
        <end position="388"/>
    </location>
</feature>
<accession>A0A2S5A846</accession>
<dbReference type="PROSITE" id="PS50850">
    <property type="entry name" value="MFS"/>
    <property type="match status" value="1"/>
</dbReference>
<dbReference type="InterPro" id="IPR036259">
    <property type="entry name" value="MFS_trans_sf"/>
</dbReference>
<dbReference type="GO" id="GO:0022857">
    <property type="term" value="F:transmembrane transporter activity"/>
    <property type="evidence" value="ECO:0007669"/>
    <property type="project" value="InterPro"/>
</dbReference>
<feature type="transmembrane region" description="Helical" evidence="4">
    <location>
        <begin position="362"/>
        <end position="382"/>
    </location>
</feature>
<proteinExistence type="predicted"/>
<dbReference type="InterPro" id="IPR020846">
    <property type="entry name" value="MFS_dom"/>
</dbReference>
<keyword evidence="1 4" id="KW-0812">Transmembrane</keyword>
<dbReference type="PANTHER" id="PTHR42910:SF1">
    <property type="entry name" value="MAJOR FACILITATOR SUPERFAMILY (MFS) PROFILE DOMAIN-CONTAINING PROTEIN"/>
    <property type="match status" value="1"/>
</dbReference>
<feature type="transmembrane region" description="Helical" evidence="4">
    <location>
        <begin position="298"/>
        <end position="315"/>
    </location>
</feature>
<comment type="caution">
    <text evidence="6">The sequence shown here is derived from an EMBL/GenBank/DDBJ whole genome shotgun (WGS) entry which is preliminary data.</text>
</comment>
<protein>
    <submittedName>
        <fullName evidence="6">MFS transporter</fullName>
    </submittedName>
</protein>
<reference evidence="6 7" key="1">
    <citation type="submission" date="2018-01" db="EMBL/GenBank/DDBJ databases">
        <authorList>
            <person name="Gaut B.S."/>
            <person name="Morton B.R."/>
            <person name="Clegg M.T."/>
            <person name="Duvall M.R."/>
        </authorList>
    </citation>
    <scope>NUCLEOTIDE SEQUENCE [LARGE SCALE GENOMIC DNA]</scope>
    <source>
        <strain evidence="6 7">HR-AV</strain>
    </source>
</reference>
<evidence type="ECO:0000313" key="7">
    <source>
        <dbReference type="Proteomes" id="UP000236893"/>
    </source>
</evidence>
<feature type="transmembrane region" description="Helical" evidence="4">
    <location>
        <begin position="7"/>
        <end position="26"/>
    </location>
</feature>
<feature type="transmembrane region" description="Helical" evidence="4">
    <location>
        <begin position="336"/>
        <end position="356"/>
    </location>
</feature>
<keyword evidence="7" id="KW-1185">Reference proteome</keyword>
<dbReference type="InterPro" id="IPR011701">
    <property type="entry name" value="MFS"/>
</dbReference>
<dbReference type="Gene3D" id="1.20.1250.20">
    <property type="entry name" value="MFS general substrate transporter like domains"/>
    <property type="match status" value="1"/>
</dbReference>
<feature type="transmembrane region" description="Helical" evidence="4">
    <location>
        <begin position="132"/>
        <end position="150"/>
    </location>
</feature>
<gene>
    <name evidence="6" type="ORF">C3K47_03765</name>
</gene>
<evidence type="ECO:0000256" key="3">
    <source>
        <dbReference type="ARBA" id="ARBA00023136"/>
    </source>
</evidence>
<feature type="transmembrane region" description="Helical" evidence="4">
    <location>
        <begin position="46"/>
        <end position="64"/>
    </location>
</feature>
<dbReference type="AlphaFoldDB" id="A0A2S5A846"/>
<dbReference type="EMBL" id="PQVF01000002">
    <property type="protein sequence ID" value="POY38522.1"/>
    <property type="molecule type" value="Genomic_DNA"/>
</dbReference>
<feature type="transmembrane region" description="Helical" evidence="4">
    <location>
        <begin position="215"/>
        <end position="236"/>
    </location>
</feature>
<keyword evidence="2 4" id="KW-1133">Transmembrane helix</keyword>
<evidence type="ECO:0000256" key="1">
    <source>
        <dbReference type="ARBA" id="ARBA00022692"/>
    </source>
</evidence>
<keyword evidence="3 4" id="KW-0472">Membrane</keyword>
<feature type="transmembrane region" description="Helical" evidence="4">
    <location>
        <begin position="242"/>
        <end position="263"/>
    </location>
</feature>
<evidence type="ECO:0000256" key="4">
    <source>
        <dbReference type="SAM" id="Phobius"/>
    </source>
</evidence>
<dbReference type="Proteomes" id="UP000236893">
    <property type="component" value="Unassembled WGS sequence"/>
</dbReference>
<evidence type="ECO:0000313" key="6">
    <source>
        <dbReference type="EMBL" id="POY38522.1"/>
    </source>
</evidence>
<feature type="transmembrane region" description="Helical" evidence="4">
    <location>
        <begin position="162"/>
        <end position="182"/>
    </location>
</feature>
<dbReference type="Pfam" id="PF07690">
    <property type="entry name" value="MFS_1"/>
    <property type="match status" value="1"/>
</dbReference>
<dbReference type="SUPFAM" id="SSF103473">
    <property type="entry name" value="MFS general substrate transporter"/>
    <property type="match status" value="1"/>
</dbReference>
<feature type="transmembrane region" description="Helical" evidence="4">
    <location>
        <begin position="104"/>
        <end position="125"/>
    </location>
</feature>
<dbReference type="PANTHER" id="PTHR42910">
    <property type="entry name" value="TRANSPORTER SCO4007-RELATED"/>
    <property type="match status" value="1"/>
</dbReference>